<keyword evidence="1" id="KW-0472">Membrane</keyword>
<name>A0A2N3I7A4_9BACT</name>
<keyword evidence="3" id="KW-1185">Reference proteome</keyword>
<accession>A0A2N3I7A4</accession>
<evidence type="ECO:0000256" key="1">
    <source>
        <dbReference type="SAM" id="Phobius"/>
    </source>
</evidence>
<dbReference type="RefSeq" id="WP_101359707.1">
    <property type="nucleotide sequence ID" value="NZ_NKXO01000052.1"/>
</dbReference>
<gene>
    <name evidence="2" type="ORF">Rain11_2447</name>
</gene>
<reference evidence="2 3" key="1">
    <citation type="submission" date="2017-06" db="EMBL/GenBank/DDBJ databases">
        <title>Raineya orbicola gen. nov., sp. nov. a slightly thermophilic bacterium of the phylum Bacteroidetes and the description of Raineyaceae fam. nov.</title>
        <authorList>
            <person name="Albuquerque L."/>
            <person name="Polonia A.R.M."/>
            <person name="Barroso C."/>
            <person name="Froufe H.J.C."/>
            <person name="Lage O."/>
            <person name="Lobo-Da-Cunha A."/>
            <person name="Egas C."/>
            <person name="Da Costa M.S."/>
        </authorList>
    </citation>
    <scope>NUCLEOTIDE SEQUENCE [LARGE SCALE GENOMIC DNA]</scope>
    <source>
        <strain evidence="2 3">SPSPC-11</strain>
    </source>
</reference>
<keyword evidence="1" id="KW-0812">Transmembrane</keyword>
<feature type="transmembrane region" description="Helical" evidence="1">
    <location>
        <begin position="12"/>
        <end position="33"/>
    </location>
</feature>
<comment type="caution">
    <text evidence="2">The sequence shown here is derived from an EMBL/GenBank/DDBJ whole genome shotgun (WGS) entry which is preliminary data.</text>
</comment>
<evidence type="ECO:0000313" key="2">
    <source>
        <dbReference type="EMBL" id="PKQ66179.1"/>
    </source>
</evidence>
<dbReference type="AlphaFoldDB" id="A0A2N3I7A4"/>
<organism evidence="2 3">
    <name type="scientific">Raineya orbicola</name>
    <dbReference type="NCBI Taxonomy" id="2016530"/>
    <lineage>
        <taxon>Bacteria</taxon>
        <taxon>Pseudomonadati</taxon>
        <taxon>Bacteroidota</taxon>
        <taxon>Cytophagia</taxon>
        <taxon>Cytophagales</taxon>
        <taxon>Raineyaceae</taxon>
        <taxon>Raineya</taxon>
    </lineage>
</organism>
<protein>
    <submittedName>
        <fullName evidence="2">Uncharacterized protein</fullName>
    </submittedName>
</protein>
<proteinExistence type="predicted"/>
<dbReference type="EMBL" id="NKXO01000052">
    <property type="protein sequence ID" value="PKQ66179.1"/>
    <property type="molecule type" value="Genomic_DNA"/>
</dbReference>
<evidence type="ECO:0000313" key="3">
    <source>
        <dbReference type="Proteomes" id="UP000233387"/>
    </source>
</evidence>
<keyword evidence="1" id="KW-1133">Transmembrane helix</keyword>
<sequence>MFSQPLKFIKKHPYKVALGLSALLIFILIIFWFNTGNNFSKNYFLKKTEYQKKIITQTNFTQNSLIVTDTFIQSFDKQNRLIAENEVIFYDYNTAGKLSKIIVCLDKDCDNIIVKEPISPEIMHYSLNQTFFQLQNQNKFSRVIHQNEVLEPYIYQKDSLINSELRKVKYYFCTDTDTTFNICYQHYDSLQRLKTIRFSDKSQNFFFEINCFYDASNQLIMKHRQIKSSINEVYSAYYHIYQYDSKKRLKHIQTYQMPDSSLHSQTEFQYIE</sequence>
<dbReference type="Proteomes" id="UP000233387">
    <property type="component" value="Unassembled WGS sequence"/>
</dbReference>